<reference evidence="9 10" key="1">
    <citation type="submission" date="2019-04" db="EMBL/GenBank/DDBJ databases">
        <title>Draft genome sequence data and analysis of a Fermenting Bacterium, Geotoga petraea strain HO-Geo1, isolated from heavy-oil petroleum reservoir in Russia.</title>
        <authorList>
            <person name="Grouzdev D.S."/>
            <person name="Semenova E.M."/>
            <person name="Sokolova D.S."/>
            <person name="Tourova T.P."/>
            <person name="Poltaraus A.B."/>
            <person name="Nazina T.N."/>
        </authorList>
    </citation>
    <scope>NUCLEOTIDE SEQUENCE [LARGE SCALE GENOMIC DNA]</scope>
    <source>
        <strain evidence="9 10">HO-Geo1</strain>
    </source>
</reference>
<comment type="similarity">
    <text evidence="7">Belongs to the binding-protein-dependent transport system permease family.</text>
</comment>
<evidence type="ECO:0000256" key="2">
    <source>
        <dbReference type="ARBA" id="ARBA00022448"/>
    </source>
</evidence>
<evidence type="ECO:0000256" key="1">
    <source>
        <dbReference type="ARBA" id="ARBA00004651"/>
    </source>
</evidence>
<evidence type="ECO:0000259" key="8">
    <source>
        <dbReference type="PROSITE" id="PS50928"/>
    </source>
</evidence>
<dbReference type="PANTHER" id="PTHR43163">
    <property type="entry name" value="DIPEPTIDE TRANSPORT SYSTEM PERMEASE PROTEIN DPPB-RELATED"/>
    <property type="match status" value="1"/>
</dbReference>
<dbReference type="SUPFAM" id="SSF161098">
    <property type="entry name" value="MetI-like"/>
    <property type="match status" value="1"/>
</dbReference>
<dbReference type="RefSeq" id="WP_091403132.1">
    <property type="nucleotide sequence ID" value="NZ_FMYV01000003.1"/>
</dbReference>
<feature type="transmembrane region" description="Helical" evidence="7">
    <location>
        <begin position="181"/>
        <end position="199"/>
    </location>
</feature>
<feature type="transmembrane region" description="Helical" evidence="7">
    <location>
        <begin position="234"/>
        <end position="256"/>
    </location>
</feature>
<dbReference type="Pfam" id="PF19300">
    <property type="entry name" value="BPD_transp_1_N"/>
    <property type="match status" value="1"/>
</dbReference>
<dbReference type="PROSITE" id="PS50928">
    <property type="entry name" value="ABC_TM1"/>
    <property type="match status" value="1"/>
</dbReference>
<name>A0A4Z0VXJ9_9BACT</name>
<keyword evidence="6 7" id="KW-0472">Membrane</keyword>
<dbReference type="Gene3D" id="1.10.3720.10">
    <property type="entry name" value="MetI-like"/>
    <property type="match status" value="1"/>
</dbReference>
<evidence type="ECO:0000256" key="6">
    <source>
        <dbReference type="ARBA" id="ARBA00023136"/>
    </source>
</evidence>
<dbReference type="Pfam" id="PF00528">
    <property type="entry name" value="BPD_transp_1"/>
    <property type="match status" value="1"/>
</dbReference>
<organism evidence="9 10">
    <name type="scientific">Geotoga petraea</name>
    <dbReference type="NCBI Taxonomy" id="28234"/>
    <lineage>
        <taxon>Bacteria</taxon>
        <taxon>Thermotogati</taxon>
        <taxon>Thermotogota</taxon>
        <taxon>Thermotogae</taxon>
        <taxon>Petrotogales</taxon>
        <taxon>Petrotogaceae</taxon>
        <taxon>Geotoga</taxon>
    </lineage>
</organism>
<dbReference type="InterPro" id="IPR045621">
    <property type="entry name" value="BPD_transp_1_N"/>
</dbReference>
<comment type="caution">
    <text evidence="9">The sequence shown here is derived from an EMBL/GenBank/DDBJ whole genome shotgun (WGS) entry which is preliminary data.</text>
</comment>
<dbReference type="AlphaFoldDB" id="A0A4Z0VXJ9"/>
<sequence>MLYYIRRTFTMVVTIFIVSLITFFAFQIIPGDPVLSKLGVDADQAQIDALTNELNLDQPVIRRYFSWLTGIFKGDLGNSIRYDRDVGEMILSRLPVTFSLSIISMLLVIIFGIPIGILSAKYDKKASGFFINFLTQVSMAIPSFWTGILLMYLFGLILNWITPGAYTPWSENAFEAFKSLILPSLAIAIPNIAVIVRYLRNTILEQKNQDYTRTALSKGAKPGYVLTRHILRNALIPVVTVFGMIAAKILAGSIIIEQVFSLPGLGRLLINAISTRDLPLVQGMILYFSVLIVIINFLIDIIYKLIDPRIKYT</sequence>
<dbReference type="PANTHER" id="PTHR43163:SF6">
    <property type="entry name" value="DIPEPTIDE TRANSPORT SYSTEM PERMEASE PROTEIN DPPB-RELATED"/>
    <property type="match status" value="1"/>
</dbReference>
<dbReference type="InterPro" id="IPR035906">
    <property type="entry name" value="MetI-like_sf"/>
</dbReference>
<keyword evidence="3" id="KW-1003">Cell membrane</keyword>
<evidence type="ECO:0000313" key="10">
    <source>
        <dbReference type="Proteomes" id="UP000297288"/>
    </source>
</evidence>
<feature type="transmembrane region" description="Helical" evidence="7">
    <location>
        <begin position="9"/>
        <end position="29"/>
    </location>
</feature>
<accession>A0A4Z0VXJ9</accession>
<feature type="transmembrane region" description="Helical" evidence="7">
    <location>
        <begin position="98"/>
        <end position="118"/>
    </location>
</feature>
<feature type="domain" description="ABC transmembrane type-1" evidence="8">
    <location>
        <begin position="94"/>
        <end position="303"/>
    </location>
</feature>
<dbReference type="GO" id="GO:0071916">
    <property type="term" value="F:dipeptide transmembrane transporter activity"/>
    <property type="evidence" value="ECO:0007669"/>
    <property type="project" value="TreeGrafter"/>
</dbReference>
<evidence type="ECO:0000313" key="9">
    <source>
        <dbReference type="EMBL" id="TGG88731.1"/>
    </source>
</evidence>
<feature type="transmembrane region" description="Helical" evidence="7">
    <location>
        <begin position="284"/>
        <end position="303"/>
    </location>
</feature>
<dbReference type="InterPro" id="IPR000515">
    <property type="entry name" value="MetI-like"/>
</dbReference>
<keyword evidence="2 7" id="KW-0813">Transport</keyword>
<proteinExistence type="inferred from homology"/>
<dbReference type="EMBL" id="SRME01000001">
    <property type="protein sequence ID" value="TGG88731.1"/>
    <property type="molecule type" value="Genomic_DNA"/>
</dbReference>
<keyword evidence="4 7" id="KW-0812">Transmembrane</keyword>
<dbReference type="Proteomes" id="UP000297288">
    <property type="component" value="Unassembled WGS sequence"/>
</dbReference>
<dbReference type="OrthoDB" id="9773683at2"/>
<comment type="subcellular location">
    <subcellularLocation>
        <location evidence="1 7">Cell membrane</location>
        <topology evidence="1 7">Multi-pass membrane protein</topology>
    </subcellularLocation>
</comment>
<dbReference type="GO" id="GO:0005886">
    <property type="term" value="C:plasma membrane"/>
    <property type="evidence" value="ECO:0007669"/>
    <property type="project" value="UniProtKB-SubCell"/>
</dbReference>
<gene>
    <name evidence="9" type="ORF">E4650_00580</name>
</gene>
<evidence type="ECO:0000256" key="3">
    <source>
        <dbReference type="ARBA" id="ARBA00022475"/>
    </source>
</evidence>
<dbReference type="CDD" id="cd06261">
    <property type="entry name" value="TM_PBP2"/>
    <property type="match status" value="1"/>
</dbReference>
<protein>
    <submittedName>
        <fullName evidence="9">ABC transporter permease</fullName>
    </submittedName>
</protein>
<feature type="transmembrane region" description="Helical" evidence="7">
    <location>
        <begin position="139"/>
        <end position="161"/>
    </location>
</feature>
<keyword evidence="5 7" id="KW-1133">Transmembrane helix</keyword>
<evidence type="ECO:0000256" key="5">
    <source>
        <dbReference type="ARBA" id="ARBA00022989"/>
    </source>
</evidence>
<evidence type="ECO:0000256" key="4">
    <source>
        <dbReference type="ARBA" id="ARBA00022692"/>
    </source>
</evidence>
<evidence type="ECO:0000256" key="7">
    <source>
        <dbReference type="RuleBase" id="RU363032"/>
    </source>
</evidence>